<keyword evidence="1" id="KW-1133">Transmembrane helix</keyword>
<evidence type="ECO:0000313" key="3">
    <source>
        <dbReference type="EMBL" id="MBO8442387.1"/>
    </source>
</evidence>
<keyword evidence="1" id="KW-0812">Transmembrane</keyword>
<feature type="domain" description="Phage shock protein PspC N-terminal" evidence="2">
    <location>
        <begin position="11"/>
        <end position="67"/>
    </location>
</feature>
<reference evidence="3" key="1">
    <citation type="submission" date="2020-10" db="EMBL/GenBank/DDBJ databases">
        <authorList>
            <person name="Gilroy R."/>
        </authorList>
    </citation>
    <scope>NUCLEOTIDE SEQUENCE</scope>
    <source>
        <strain evidence="3">11167</strain>
    </source>
</reference>
<gene>
    <name evidence="3" type="ORF">IAC42_01300</name>
</gene>
<dbReference type="Pfam" id="PF04024">
    <property type="entry name" value="PspC"/>
    <property type="match status" value="1"/>
</dbReference>
<protein>
    <submittedName>
        <fullName evidence="3">PspC domain-containing protein</fullName>
    </submittedName>
</protein>
<keyword evidence="1" id="KW-0472">Membrane</keyword>
<comment type="caution">
    <text evidence="3">The sequence shown here is derived from an EMBL/GenBank/DDBJ whole genome shotgun (WGS) entry which is preliminary data.</text>
</comment>
<dbReference type="AlphaFoldDB" id="A0A9D9E836"/>
<proteinExistence type="predicted"/>
<accession>A0A9D9E836</accession>
<dbReference type="InterPro" id="IPR007168">
    <property type="entry name" value="Phageshock_PspC_N"/>
</dbReference>
<evidence type="ECO:0000259" key="2">
    <source>
        <dbReference type="Pfam" id="PF04024"/>
    </source>
</evidence>
<dbReference type="Proteomes" id="UP000823633">
    <property type="component" value="Unassembled WGS sequence"/>
</dbReference>
<reference evidence="3" key="2">
    <citation type="journal article" date="2021" name="PeerJ">
        <title>Extensive microbial diversity within the chicken gut microbiome revealed by metagenomics and culture.</title>
        <authorList>
            <person name="Gilroy R."/>
            <person name="Ravi A."/>
            <person name="Getino M."/>
            <person name="Pursley I."/>
            <person name="Horton D.L."/>
            <person name="Alikhan N.F."/>
            <person name="Baker D."/>
            <person name="Gharbi K."/>
            <person name="Hall N."/>
            <person name="Watson M."/>
            <person name="Adriaenssens E.M."/>
            <person name="Foster-Nyarko E."/>
            <person name="Jarju S."/>
            <person name="Secka A."/>
            <person name="Antonio M."/>
            <person name="Oren A."/>
            <person name="Chaudhuri R.R."/>
            <person name="La Ragione R."/>
            <person name="Hildebrand F."/>
            <person name="Pallen M.J."/>
        </authorList>
    </citation>
    <scope>NUCLEOTIDE SEQUENCE</scope>
    <source>
        <strain evidence="3">11167</strain>
    </source>
</reference>
<name>A0A9D9E836_9SPIR</name>
<feature type="transmembrane region" description="Helical" evidence="1">
    <location>
        <begin position="40"/>
        <end position="65"/>
    </location>
</feature>
<sequence length="72" mass="7897">MEYGRSPYQRRWLRSPNGLLFGVCGGLARRLGISTGLVRLVTLVAFCCTGFFPVGLIYCLLALILPAGPEYC</sequence>
<organism evidence="3 4">
    <name type="scientific">Candidatus Aphodenecus pullistercoris</name>
    <dbReference type="NCBI Taxonomy" id="2840669"/>
    <lineage>
        <taxon>Bacteria</taxon>
        <taxon>Pseudomonadati</taxon>
        <taxon>Spirochaetota</taxon>
        <taxon>Spirochaetia</taxon>
        <taxon>Spirochaetales</taxon>
        <taxon>Candidatus Aphodenecus</taxon>
    </lineage>
</organism>
<evidence type="ECO:0000313" key="4">
    <source>
        <dbReference type="Proteomes" id="UP000823633"/>
    </source>
</evidence>
<evidence type="ECO:0000256" key="1">
    <source>
        <dbReference type="SAM" id="Phobius"/>
    </source>
</evidence>
<dbReference type="EMBL" id="JADIMU010000009">
    <property type="protein sequence ID" value="MBO8442387.1"/>
    <property type="molecule type" value="Genomic_DNA"/>
</dbReference>